<reference evidence="2 3" key="1">
    <citation type="submission" date="2021-01" db="EMBL/GenBank/DDBJ databases">
        <title>Genomic Encyclopedia of Type Strains, Phase IV (KMG-IV): sequencing the most valuable type-strain genomes for metagenomic binning, comparative biology and taxonomic classification.</title>
        <authorList>
            <person name="Goeker M."/>
        </authorList>
    </citation>
    <scope>NUCLEOTIDE SEQUENCE [LARGE SCALE GENOMIC DNA]</scope>
    <source>
        <strain evidence="2 3">DSM 105453</strain>
    </source>
</reference>
<sequence length="65" mass="7431">MDQKNGQFLPDTKYEGKNQSFLDIDRMVNEGLAGGTVFMRKDYVNIEQSTDFPPEESPENNESMP</sequence>
<organism evidence="2 3">
    <name type="scientific">Siminovitchia thermophila</name>
    <dbReference type="NCBI Taxonomy" id="1245522"/>
    <lineage>
        <taxon>Bacteria</taxon>
        <taxon>Bacillati</taxon>
        <taxon>Bacillota</taxon>
        <taxon>Bacilli</taxon>
        <taxon>Bacillales</taxon>
        <taxon>Bacillaceae</taxon>
        <taxon>Siminovitchia</taxon>
    </lineage>
</organism>
<evidence type="ECO:0000256" key="1">
    <source>
        <dbReference type="SAM" id="MobiDB-lite"/>
    </source>
</evidence>
<protein>
    <submittedName>
        <fullName evidence="2">Uncharacterized protein</fullName>
    </submittedName>
</protein>
<comment type="caution">
    <text evidence="2">The sequence shown here is derived from an EMBL/GenBank/DDBJ whole genome shotgun (WGS) entry which is preliminary data.</text>
</comment>
<evidence type="ECO:0000313" key="2">
    <source>
        <dbReference type="EMBL" id="MBM7715090.1"/>
    </source>
</evidence>
<dbReference type="RefSeq" id="WP_205179250.1">
    <property type="nucleotide sequence ID" value="NZ_JAFBFH010000012.1"/>
</dbReference>
<dbReference type="EMBL" id="JAFBFH010000012">
    <property type="protein sequence ID" value="MBM7715090.1"/>
    <property type="molecule type" value="Genomic_DNA"/>
</dbReference>
<accession>A0ABS2R606</accession>
<name>A0ABS2R606_9BACI</name>
<keyword evidence="3" id="KW-1185">Reference proteome</keyword>
<gene>
    <name evidence="2" type="ORF">JOC94_002062</name>
</gene>
<proteinExistence type="predicted"/>
<feature type="region of interest" description="Disordered" evidence="1">
    <location>
        <begin position="46"/>
        <end position="65"/>
    </location>
</feature>
<evidence type="ECO:0000313" key="3">
    <source>
        <dbReference type="Proteomes" id="UP000823485"/>
    </source>
</evidence>
<dbReference type="Proteomes" id="UP000823485">
    <property type="component" value="Unassembled WGS sequence"/>
</dbReference>